<evidence type="ECO:0000256" key="1">
    <source>
        <dbReference type="SAM" id="SignalP"/>
    </source>
</evidence>
<accession>A0A4Y2IE58</accession>
<evidence type="ECO:0000313" key="2">
    <source>
        <dbReference type="EMBL" id="GBM76013.1"/>
    </source>
</evidence>
<name>A0A4Y2IE58_ARAVE</name>
<comment type="caution">
    <text evidence="2">The sequence shown here is derived from an EMBL/GenBank/DDBJ whole genome shotgun (WGS) entry which is preliminary data.</text>
</comment>
<keyword evidence="1" id="KW-0732">Signal</keyword>
<feature type="chain" id="PRO_5021309630" evidence="1">
    <location>
        <begin position="27"/>
        <end position="136"/>
    </location>
</feature>
<dbReference type="AlphaFoldDB" id="A0A4Y2IE58"/>
<dbReference type="Proteomes" id="UP000499080">
    <property type="component" value="Unassembled WGS sequence"/>
</dbReference>
<gene>
    <name evidence="2" type="ORF">AVEN_139509_1</name>
</gene>
<organism evidence="2 3">
    <name type="scientific">Araneus ventricosus</name>
    <name type="common">Orbweaver spider</name>
    <name type="synonym">Epeira ventricosa</name>
    <dbReference type="NCBI Taxonomy" id="182803"/>
    <lineage>
        <taxon>Eukaryota</taxon>
        <taxon>Metazoa</taxon>
        <taxon>Ecdysozoa</taxon>
        <taxon>Arthropoda</taxon>
        <taxon>Chelicerata</taxon>
        <taxon>Arachnida</taxon>
        <taxon>Araneae</taxon>
        <taxon>Araneomorphae</taxon>
        <taxon>Entelegynae</taxon>
        <taxon>Araneoidea</taxon>
        <taxon>Araneidae</taxon>
        <taxon>Araneus</taxon>
    </lineage>
</organism>
<proteinExistence type="predicted"/>
<evidence type="ECO:0000313" key="3">
    <source>
        <dbReference type="Proteomes" id="UP000499080"/>
    </source>
</evidence>
<keyword evidence="3" id="KW-1185">Reference proteome</keyword>
<reference evidence="2 3" key="1">
    <citation type="journal article" date="2019" name="Sci. Rep.">
        <title>Orb-weaving spider Araneus ventricosus genome elucidates the spidroin gene catalogue.</title>
        <authorList>
            <person name="Kono N."/>
            <person name="Nakamura H."/>
            <person name="Ohtoshi R."/>
            <person name="Moran D.A.P."/>
            <person name="Shinohara A."/>
            <person name="Yoshida Y."/>
            <person name="Fujiwara M."/>
            <person name="Mori M."/>
            <person name="Tomita M."/>
            <person name="Arakawa K."/>
        </authorList>
    </citation>
    <scope>NUCLEOTIDE SEQUENCE [LARGE SCALE GENOMIC DNA]</scope>
</reference>
<dbReference type="EMBL" id="BGPR01002592">
    <property type="protein sequence ID" value="GBM76013.1"/>
    <property type="molecule type" value="Genomic_DNA"/>
</dbReference>
<protein>
    <submittedName>
        <fullName evidence="2">Uncharacterized protein</fullName>
    </submittedName>
</protein>
<sequence>MGLDGAGCEFVCVRVLTILVLELGLCSPCPRLSVQRSSFVLGSFFPLRPVRTLHPEHHTRGRTYDPLTYDLTCNRPNTQRIVGGIGDETWNPLAPEPTTYHAAHASIQRDYEFEVLVRITVDNRIDIVKYIKSECM</sequence>
<feature type="signal peptide" evidence="1">
    <location>
        <begin position="1"/>
        <end position="26"/>
    </location>
</feature>